<dbReference type="EMBL" id="JANUCT010000001">
    <property type="protein sequence ID" value="MCS3902024.1"/>
    <property type="molecule type" value="Genomic_DNA"/>
</dbReference>
<dbReference type="SMART" id="SM00382">
    <property type="entry name" value="AAA"/>
    <property type="match status" value="1"/>
</dbReference>
<dbReference type="PROSITE" id="PS00688">
    <property type="entry name" value="SIGMA54_INTERACT_3"/>
    <property type="match status" value="1"/>
</dbReference>
<accession>A0AAE3HJ74</accession>
<name>A0AAE3HJ74_9GAMM</name>
<dbReference type="Pfam" id="PF00158">
    <property type="entry name" value="Sigma54_activat"/>
    <property type="match status" value="1"/>
</dbReference>
<dbReference type="RefSeq" id="WP_259053256.1">
    <property type="nucleotide sequence ID" value="NZ_JANUCT010000001.1"/>
</dbReference>
<dbReference type="Gene3D" id="3.40.50.300">
    <property type="entry name" value="P-loop containing nucleotide triphosphate hydrolases"/>
    <property type="match status" value="1"/>
</dbReference>
<dbReference type="Gene3D" id="1.10.8.60">
    <property type="match status" value="1"/>
</dbReference>
<evidence type="ECO:0000313" key="9">
    <source>
        <dbReference type="Proteomes" id="UP001204445"/>
    </source>
</evidence>
<dbReference type="GO" id="GO:0006355">
    <property type="term" value="P:regulation of DNA-templated transcription"/>
    <property type="evidence" value="ECO:0007669"/>
    <property type="project" value="InterPro"/>
</dbReference>
<dbReference type="PROSITE" id="PS00676">
    <property type="entry name" value="SIGMA54_INTERACT_2"/>
    <property type="match status" value="1"/>
</dbReference>
<protein>
    <submittedName>
        <fullName evidence="8">Transcriptional regulator of acetoin/glycerol metabolism</fullName>
    </submittedName>
</protein>
<dbReference type="InterPro" id="IPR025944">
    <property type="entry name" value="Sigma_54_int_dom_CS"/>
</dbReference>
<dbReference type="FunFam" id="3.40.50.300:FF:000006">
    <property type="entry name" value="DNA-binding transcriptional regulator NtrC"/>
    <property type="match status" value="1"/>
</dbReference>
<dbReference type="CDD" id="cd00009">
    <property type="entry name" value="AAA"/>
    <property type="match status" value="1"/>
</dbReference>
<evidence type="ECO:0000256" key="4">
    <source>
        <dbReference type="ARBA" id="ARBA00023125"/>
    </source>
</evidence>
<dbReference type="Gene3D" id="1.10.10.60">
    <property type="entry name" value="Homeodomain-like"/>
    <property type="match status" value="1"/>
</dbReference>
<dbReference type="SUPFAM" id="SSF55781">
    <property type="entry name" value="GAF domain-like"/>
    <property type="match status" value="1"/>
</dbReference>
<reference evidence="8" key="1">
    <citation type="submission" date="2022-08" db="EMBL/GenBank/DDBJ databases">
        <title>Genomic Encyclopedia of Type Strains, Phase III (KMG-III): the genomes of soil and plant-associated and newly described type strains.</title>
        <authorList>
            <person name="Whitman W."/>
        </authorList>
    </citation>
    <scope>NUCLEOTIDE SEQUENCE</scope>
    <source>
        <strain evidence="8">HMT 1</strain>
    </source>
</reference>
<gene>
    <name evidence="8" type="ORF">J2T55_000016</name>
</gene>
<dbReference type="Proteomes" id="UP001204445">
    <property type="component" value="Unassembled WGS sequence"/>
</dbReference>
<feature type="region of interest" description="Disordered" evidence="6">
    <location>
        <begin position="305"/>
        <end position="327"/>
    </location>
</feature>
<dbReference type="PROSITE" id="PS00675">
    <property type="entry name" value="SIGMA54_INTERACT_1"/>
    <property type="match status" value="1"/>
</dbReference>
<dbReference type="SUPFAM" id="SSF52540">
    <property type="entry name" value="P-loop containing nucleoside triphosphate hydrolases"/>
    <property type="match status" value="1"/>
</dbReference>
<feature type="compositionally biased region" description="Low complexity" evidence="6">
    <location>
        <begin position="305"/>
        <end position="323"/>
    </location>
</feature>
<evidence type="ECO:0000313" key="8">
    <source>
        <dbReference type="EMBL" id="MCS3902024.1"/>
    </source>
</evidence>
<dbReference type="Pfam" id="PF02954">
    <property type="entry name" value="HTH_8"/>
    <property type="match status" value="1"/>
</dbReference>
<dbReference type="PANTHER" id="PTHR32071:SF77">
    <property type="entry name" value="TRANSCRIPTIONAL REGULATORY PROTEIN"/>
    <property type="match status" value="1"/>
</dbReference>
<dbReference type="InterPro" id="IPR002197">
    <property type="entry name" value="HTH_Fis"/>
</dbReference>
<keyword evidence="1" id="KW-0547">Nucleotide-binding</keyword>
<dbReference type="InterPro" id="IPR058031">
    <property type="entry name" value="AAA_lid_NorR"/>
</dbReference>
<dbReference type="InterPro" id="IPR003018">
    <property type="entry name" value="GAF"/>
</dbReference>
<dbReference type="InterPro" id="IPR002078">
    <property type="entry name" value="Sigma_54_int"/>
</dbReference>
<evidence type="ECO:0000256" key="3">
    <source>
        <dbReference type="ARBA" id="ARBA00023015"/>
    </source>
</evidence>
<dbReference type="GO" id="GO:0043565">
    <property type="term" value="F:sequence-specific DNA binding"/>
    <property type="evidence" value="ECO:0007669"/>
    <property type="project" value="InterPro"/>
</dbReference>
<keyword evidence="3" id="KW-0805">Transcription regulation</keyword>
<evidence type="ECO:0000256" key="6">
    <source>
        <dbReference type="SAM" id="MobiDB-lite"/>
    </source>
</evidence>
<dbReference type="Pfam" id="PF25601">
    <property type="entry name" value="AAA_lid_14"/>
    <property type="match status" value="1"/>
</dbReference>
<keyword evidence="9" id="KW-1185">Reference proteome</keyword>
<feature type="domain" description="Sigma-54 factor interaction" evidence="7">
    <location>
        <begin position="335"/>
        <end position="561"/>
    </location>
</feature>
<dbReference type="PRINTS" id="PR01590">
    <property type="entry name" value="HTHFIS"/>
</dbReference>
<organism evidence="8 9">
    <name type="scientific">Methylohalomonas lacus</name>
    <dbReference type="NCBI Taxonomy" id="398773"/>
    <lineage>
        <taxon>Bacteria</taxon>
        <taxon>Pseudomonadati</taxon>
        <taxon>Pseudomonadota</taxon>
        <taxon>Gammaproteobacteria</taxon>
        <taxon>Methylohalomonadales</taxon>
        <taxon>Methylohalomonadaceae</taxon>
        <taxon>Methylohalomonas</taxon>
    </lineage>
</organism>
<keyword evidence="2" id="KW-0067">ATP-binding</keyword>
<dbReference type="SUPFAM" id="SSF46689">
    <property type="entry name" value="Homeodomain-like"/>
    <property type="match status" value="1"/>
</dbReference>
<dbReference type="PROSITE" id="PS50045">
    <property type="entry name" value="SIGMA54_INTERACT_4"/>
    <property type="match status" value="1"/>
</dbReference>
<evidence type="ECO:0000259" key="7">
    <source>
        <dbReference type="PROSITE" id="PS50045"/>
    </source>
</evidence>
<evidence type="ECO:0000256" key="5">
    <source>
        <dbReference type="ARBA" id="ARBA00023163"/>
    </source>
</evidence>
<evidence type="ECO:0000256" key="2">
    <source>
        <dbReference type="ARBA" id="ARBA00022840"/>
    </source>
</evidence>
<dbReference type="InterPro" id="IPR009057">
    <property type="entry name" value="Homeodomain-like_sf"/>
</dbReference>
<evidence type="ECO:0000256" key="1">
    <source>
        <dbReference type="ARBA" id="ARBA00022741"/>
    </source>
</evidence>
<dbReference type="AlphaFoldDB" id="A0AAE3HJ74"/>
<keyword evidence="5" id="KW-0804">Transcription</keyword>
<sequence>MSRQTASHADFVRAVVAGRQKLAAQHVSRSWGRCLNEHGLDPGAEADVNRVPGEQLQARQEQLADLLTISQRVITNLQRYTAGTGHVLLLADPQGVILNYSGDPDFNSHARQHGLALGALWDEPNRGTNALGTCLVEGEPLIIRGQEHFLTRYQTLGGAAAALYDPAGELLGVLAACSKPDHIADHTLVLLEMLAEQIEDRYLLTTQSTALTVRFHNHVEQLQVPGEGLIAINNEGYITAANRSAAYQLGHAGVAELLGRNIGEVFNVTPESLNEPGHDNRPRTLYEAGHGRRFYALVHPPEATARTGRRQAAATAATAPGGARHSDGSVALEDLAFDDPSMQRNIQQARRVVNHDIPVLLYGETGTGKELFAKALHNASGRANAPYIAVNCASIPETLIESELFGYKGGAFTGARREGSRGKIVQADGGTLFLDEIGDMPLSLQSRLLRVLEEREVLPLGGDQPVKVDIRLISATHRDLPAMIAAGEFREDLYYRLEGIPITLPALRDRQDKRQLIEQLLTLENQGQPIAIEEDALHQLEAYDWPGNLRQLCNVLRTLLVLHDGERITVADLPANVCPVPVPTPPADTTREEDTAPTNINPLQSAERQALLQSLEQDYWNITRVARRFNVSRNTIYRKMRAFNIKPPREQQ</sequence>
<dbReference type="InterPro" id="IPR025943">
    <property type="entry name" value="Sigma_54_int_dom_ATP-bd_2"/>
</dbReference>
<dbReference type="InterPro" id="IPR029016">
    <property type="entry name" value="GAF-like_dom_sf"/>
</dbReference>
<dbReference type="InterPro" id="IPR027417">
    <property type="entry name" value="P-loop_NTPase"/>
</dbReference>
<keyword evidence="4" id="KW-0238">DNA-binding</keyword>
<dbReference type="InterPro" id="IPR003593">
    <property type="entry name" value="AAA+_ATPase"/>
</dbReference>
<dbReference type="Pfam" id="PF01590">
    <property type="entry name" value="GAF"/>
    <property type="match status" value="1"/>
</dbReference>
<proteinExistence type="predicted"/>
<comment type="caution">
    <text evidence="8">The sequence shown here is derived from an EMBL/GenBank/DDBJ whole genome shotgun (WGS) entry which is preliminary data.</text>
</comment>
<dbReference type="Gene3D" id="3.30.450.40">
    <property type="match status" value="1"/>
</dbReference>
<dbReference type="InterPro" id="IPR025662">
    <property type="entry name" value="Sigma_54_int_dom_ATP-bd_1"/>
</dbReference>
<dbReference type="PANTHER" id="PTHR32071">
    <property type="entry name" value="TRANSCRIPTIONAL REGULATORY PROTEIN"/>
    <property type="match status" value="1"/>
</dbReference>
<dbReference type="GO" id="GO:0005524">
    <property type="term" value="F:ATP binding"/>
    <property type="evidence" value="ECO:0007669"/>
    <property type="project" value="UniProtKB-KW"/>
</dbReference>